<reference evidence="2 3" key="1">
    <citation type="submission" date="2019-04" db="EMBL/GenBank/DDBJ databases">
        <title>Genome of a novel bacterium Candidatus Jettenia ecosi reconstructed from metagenome of an anammox bioreactor.</title>
        <authorList>
            <person name="Mardanov A.V."/>
            <person name="Beletsky A.V."/>
            <person name="Ravin N.V."/>
            <person name="Botchkova E.A."/>
            <person name="Litti Y.V."/>
            <person name="Nozhevnikova A.N."/>
        </authorList>
    </citation>
    <scope>NUCLEOTIDE SEQUENCE [LARGE SCALE GENOMIC DNA]</scope>
    <source>
        <strain evidence="2">J2</strain>
    </source>
</reference>
<evidence type="ECO:0000313" key="2">
    <source>
        <dbReference type="EMBL" id="TLD43522.1"/>
    </source>
</evidence>
<dbReference type="EMBL" id="SULG01000002">
    <property type="protein sequence ID" value="TLD43522.1"/>
    <property type="molecule type" value="Genomic_DNA"/>
</dbReference>
<organism evidence="2 3">
    <name type="scientific">Candidatus Jettenia ecosi</name>
    <dbReference type="NCBI Taxonomy" id="2494326"/>
    <lineage>
        <taxon>Bacteria</taxon>
        <taxon>Pseudomonadati</taxon>
        <taxon>Planctomycetota</taxon>
        <taxon>Candidatus Brocadiia</taxon>
        <taxon>Candidatus Brocadiales</taxon>
        <taxon>Candidatus Brocadiaceae</taxon>
        <taxon>Candidatus Jettenia</taxon>
    </lineage>
</organism>
<comment type="caution">
    <text evidence="2">The sequence shown here is derived from an EMBL/GenBank/DDBJ whole genome shotgun (WGS) entry which is preliminary data.</text>
</comment>
<dbReference type="Proteomes" id="UP000319783">
    <property type="component" value="Unassembled WGS sequence"/>
</dbReference>
<gene>
    <name evidence="2" type="ORF">JETT_0153</name>
</gene>
<proteinExistence type="predicted"/>
<accession>A0A533QFV9</accession>
<dbReference type="AlphaFoldDB" id="A0A533QFV9"/>
<feature type="compositionally biased region" description="Basic and acidic residues" evidence="1">
    <location>
        <begin position="31"/>
        <end position="42"/>
    </location>
</feature>
<name>A0A533QFV9_9BACT</name>
<evidence type="ECO:0000313" key="3">
    <source>
        <dbReference type="Proteomes" id="UP000319783"/>
    </source>
</evidence>
<protein>
    <submittedName>
        <fullName evidence="2">Uncharacterized protein</fullName>
    </submittedName>
</protein>
<sequence>MQNSIDGIITKQEITKMKHRKRDMSRFCDMSQRRDMSHSKEK</sequence>
<feature type="region of interest" description="Disordered" evidence="1">
    <location>
        <begin position="16"/>
        <end position="42"/>
    </location>
</feature>
<evidence type="ECO:0000256" key="1">
    <source>
        <dbReference type="SAM" id="MobiDB-lite"/>
    </source>
</evidence>